<sequence length="407" mass="47365">MVETTTQNFNMLPSFYQACLQASLTQAQYLTLQILILLLQSHRTVQLERLAALFPQPITFESRRRNLQRFLKLPQLSVKLLWFPLIKHIIKQEFSEKNKNRHQRRKLKKLKHLGHLLLVIDRTDWKGRNLFVASVICGKRALPVYWILLDKQGSSNLGNQKNFLKPVLKFLKSYPVVVIGDREFHSVQLGKWLDEKGIAFILRQKKGTSLLLSGEENYQPLKALDIQPGTQHFFSDIYHTSAHKLGPFNLATRWKRRYRSKQAEAPWYLLTNLDSLDETLNLYESRFGIEAMFKDCKTGGYNIEKTKVSEPRFLALVLLIAIAYSLNTIRGQQLNILPHRVYICRLKESNRSAERHSDFWIGTYGTFWVESMDIFSELALSLIRLKPQKNPYFSKGLTAMSLIKQAL</sequence>
<dbReference type="EMBL" id="BBPA01000002">
    <property type="protein sequence ID" value="GAL91259.1"/>
    <property type="molecule type" value="Genomic_DNA"/>
</dbReference>
<name>A0A0A1VNW3_MICAE</name>
<dbReference type="InterPro" id="IPR002559">
    <property type="entry name" value="Transposase_11"/>
</dbReference>
<protein>
    <submittedName>
        <fullName evidence="2">Enolase</fullName>
        <ecNumber evidence="2">4.2.1.11</ecNumber>
    </submittedName>
</protein>
<evidence type="ECO:0000259" key="1">
    <source>
        <dbReference type="Pfam" id="PF01609"/>
    </source>
</evidence>
<gene>
    <name evidence="2" type="ORF">N44_00628</name>
    <name evidence="3" type="ORF">N44_02243</name>
</gene>
<keyword evidence="2" id="KW-0456">Lyase</keyword>
<feature type="domain" description="Transposase IS4-like" evidence="1">
    <location>
        <begin position="119"/>
        <end position="326"/>
    </location>
</feature>
<comment type="caution">
    <text evidence="2">The sequence shown here is derived from an EMBL/GenBank/DDBJ whole genome shotgun (WGS) entry which is preliminary data.</text>
</comment>
<dbReference type="AlphaFoldDB" id="A0A0A1VNW3"/>
<dbReference type="Pfam" id="PF01609">
    <property type="entry name" value="DDE_Tnp_1"/>
    <property type="match status" value="1"/>
</dbReference>
<accession>A0A0A1VNW3</accession>
<dbReference type="GO" id="GO:0004634">
    <property type="term" value="F:phosphopyruvate hydratase activity"/>
    <property type="evidence" value="ECO:0007669"/>
    <property type="project" value="UniProtKB-EC"/>
</dbReference>
<dbReference type="SUPFAM" id="SSF53098">
    <property type="entry name" value="Ribonuclease H-like"/>
    <property type="match status" value="1"/>
</dbReference>
<proteinExistence type="predicted"/>
<dbReference type="InterPro" id="IPR012337">
    <property type="entry name" value="RNaseH-like_sf"/>
</dbReference>
<dbReference type="EC" id="4.2.1.11" evidence="2"/>
<dbReference type="EMBL" id="BBPA01000039">
    <property type="protein sequence ID" value="GAL93556.1"/>
    <property type="molecule type" value="Genomic_DNA"/>
</dbReference>
<organism evidence="2 4">
    <name type="scientific">Microcystis aeruginosa NIES-44</name>
    <dbReference type="NCBI Taxonomy" id="449439"/>
    <lineage>
        <taxon>Bacteria</taxon>
        <taxon>Bacillati</taxon>
        <taxon>Cyanobacteriota</taxon>
        <taxon>Cyanophyceae</taxon>
        <taxon>Oscillatoriophycideae</taxon>
        <taxon>Chroococcales</taxon>
        <taxon>Microcystaceae</taxon>
        <taxon>Microcystis</taxon>
    </lineage>
</organism>
<reference evidence="4" key="1">
    <citation type="journal article" date="2015" name="Genome">
        <title>Whole Genome Sequence of the Non-Microcystin-Producing Microcystis aeruginosa Strain NIES-44.</title>
        <authorList>
            <person name="Okano K."/>
            <person name="Miyata N."/>
            <person name="Ozaki Y."/>
        </authorList>
    </citation>
    <scope>NUCLEOTIDE SEQUENCE [LARGE SCALE GENOMIC DNA]</scope>
    <source>
        <strain evidence="4">NIES-44</strain>
    </source>
</reference>
<reference evidence="2" key="2">
    <citation type="journal article" date="2015" name="Genome Announc.">
        <title>Whole Genome Sequence of the Non-Microcystin-Producing Microcystis aeruginosa Strain NIES-44.</title>
        <authorList>
            <person name="Okano K."/>
            <person name="Miyata N."/>
            <person name="Ozaki Y."/>
        </authorList>
    </citation>
    <scope>NUCLEOTIDE SEQUENCE</scope>
    <source>
        <strain evidence="2">NIES-44</strain>
    </source>
</reference>
<dbReference type="GO" id="GO:0003677">
    <property type="term" value="F:DNA binding"/>
    <property type="evidence" value="ECO:0007669"/>
    <property type="project" value="InterPro"/>
</dbReference>
<evidence type="ECO:0000313" key="4">
    <source>
        <dbReference type="Proteomes" id="UP000030321"/>
    </source>
</evidence>
<dbReference type="Gene3D" id="3.90.350.10">
    <property type="entry name" value="Transposase Inhibitor Protein From Tn5, Chain A, domain 1"/>
    <property type="match status" value="1"/>
</dbReference>
<dbReference type="GO" id="GO:0004803">
    <property type="term" value="F:transposase activity"/>
    <property type="evidence" value="ECO:0007669"/>
    <property type="project" value="InterPro"/>
</dbReference>
<dbReference type="Proteomes" id="UP000030321">
    <property type="component" value="Unassembled WGS sequence"/>
</dbReference>
<evidence type="ECO:0000313" key="3">
    <source>
        <dbReference type="EMBL" id="GAL93556.1"/>
    </source>
</evidence>
<dbReference type="NCBIfam" id="NF033591">
    <property type="entry name" value="transpos_IS4_2"/>
    <property type="match status" value="1"/>
</dbReference>
<evidence type="ECO:0000313" key="2">
    <source>
        <dbReference type="EMBL" id="GAL91259.1"/>
    </source>
</evidence>
<dbReference type="InterPro" id="IPR047658">
    <property type="entry name" value="IS4-like_transpos"/>
</dbReference>
<dbReference type="GO" id="GO:0006313">
    <property type="term" value="P:DNA transposition"/>
    <property type="evidence" value="ECO:0007669"/>
    <property type="project" value="InterPro"/>
</dbReference>